<feature type="compositionally biased region" description="Polar residues" evidence="1">
    <location>
        <begin position="174"/>
        <end position="196"/>
    </location>
</feature>
<dbReference type="Proteomes" id="UP001150925">
    <property type="component" value="Unassembled WGS sequence"/>
</dbReference>
<evidence type="ECO:0000313" key="3">
    <source>
        <dbReference type="Proteomes" id="UP001150925"/>
    </source>
</evidence>
<organism evidence="2 3">
    <name type="scientific">Dispira parvispora</name>
    <dbReference type="NCBI Taxonomy" id="1520584"/>
    <lineage>
        <taxon>Eukaryota</taxon>
        <taxon>Fungi</taxon>
        <taxon>Fungi incertae sedis</taxon>
        <taxon>Zoopagomycota</taxon>
        <taxon>Kickxellomycotina</taxon>
        <taxon>Dimargaritomycetes</taxon>
        <taxon>Dimargaritales</taxon>
        <taxon>Dimargaritaceae</taxon>
        <taxon>Dispira</taxon>
    </lineage>
</organism>
<evidence type="ECO:0000313" key="2">
    <source>
        <dbReference type="EMBL" id="KAJ1960063.1"/>
    </source>
</evidence>
<accession>A0A9W8APY6</accession>
<feature type="non-terminal residue" evidence="2">
    <location>
        <position position="1"/>
    </location>
</feature>
<protein>
    <submittedName>
        <fullName evidence="2">Uncharacterized protein</fullName>
    </submittedName>
</protein>
<dbReference type="OrthoDB" id="2206543at2759"/>
<reference evidence="2" key="1">
    <citation type="submission" date="2022-07" db="EMBL/GenBank/DDBJ databases">
        <title>Phylogenomic reconstructions and comparative analyses of Kickxellomycotina fungi.</title>
        <authorList>
            <person name="Reynolds N.K."/>
            <person name="Stajich J.E."/>
            <person name="Barry K."/>
            <person name="Grigoriev I.V."/>
            <person name="Crous P."/>
            <person name="Smith M.E."/>
        </authorList>
    </citation>
    <scope>NUCLEOTIDE SEQUENCE</scope>
    <source>
        <strain evidence="2">RSA 1196</strain>
    </source>
</reference>
<name>A0A9W8APY6_9FUNG</name>
<comment type="caution">
    <text evidence="2">The sequence shown here is derived from an EMBL/GenBank/DDBJ whole genome shotgun (WGS) entry which is preliminary data.</text>
</comment>
<feature type="region of interest" description="Disordered" evidence="1">
    <location>
        <begin position="174"/>
        <end position="206"/>
    </location>
</feature>
<proteinExistence type="predicted"/>
<evidence type="ECO:0000256" key="1">
    <source>
        <dbReference type="SAM" id="MobiDB-lite"/>
    </source>
</evidence>
<gene>
    <name evidence="2" type="ORF">IWQ62_004371</name>
</gene>
<dbReference type="EMBL" id="JANBPY010001431">
    <property type="protein sequence ID" value="KAJ1960063.1"/>
    <property type="molecule type" value="Genomic_DNA"/>
</dbReference>
<keyword evidence="3" id="KW-1185">Reference proteome</keyword>
<sequence length="206" mass="23650">LDPQLPFATAGHRFPCPSSPRHNEAAARTFQECTDPQGYPFVYLCSRRITKRDARFSLHNLRVNANRILDISFPAHNVVGLLVHVQFKDELVELLSNNKVTPISQFDPTDPRHLADPKYDDWNKEARSKEALRLQNERCNKALLTIREYVRYSVARSFAEQGWIDTSDVQQLAQRNKPTSATQAYQQPEDTMSKGNPQIDLADWTQ</sequence>
<dbReference type="AlphaFoldDB" id="A0A9W8APY6"/>